<organism evidence="1">
    <name type="scientific">marine metagenome</name>
    <dbReference type="NCBI Taxonomy" id="408172"/>
    <lineage>
        <taxon>unclassified sequences</taxon>
        <taxon>metagenomes</taxon>
        <taxon>ecological metagenomes</taxon>
    </lineage>
</organism>
<proteinExistence type="predicted"/>
<evidence type="ECO:0000313" key="1">
    <source>
        <dbReference type="EMBL" id="SVA75057.1"/>
    </source>
</evidence>
<feature type="non-terminal residue" evidence="1">
    <location>
        <position position="50"/>
    </location>
</feature>
<name>A0A381YF48_9ZZZZ</name>
<dbReference type="EMBL" id="UINC01017972">
    <property type="protein sequence ID" value="SVA75057.1"/>
    <property type="molecule type" value="Genomic_DNA"/>
</dbReference>
<accession>A0A381YF48</accession>
<dbReference type="InterPro" id="IPR029058">
    <property type="entry name" value="AB_hydrolase_fold"/>
</dbReference>
<evidence type="ECO:0008006" key="2">
    <source>
        <dbReference type="Google" id="ProtNLM"/>
    </source>
</evidence>
<gene>
    <name evidence="1" type="ORF">METZ01_LOCUS127911</name>
</gene>
<sequence length="50" mass="6036">MISHLNRILKDQNKKPIVYDVYYKKNPIKKPIIIFCHGYKGFKDWGAWNL</sequence>
<protein>
    <recommendedName>
        <fullName evidence="2">Alpha/beta hydrolase</fullName>
    </recommendedName>
</protein>
<reference evidence="1" key="1">
    <citation type="submission" date="2018-05" db="EMBL/GenBank/DDBJ databases">
        <authorList>
            <person name="Lanie J.A."/>
            <person name="Ng W.-L."/>
            <person name="Kazmierczak K.M."/>
            <person name="Andrzejewski T.M."/>
            <person name="Davidsen T.M."/>
            <person name="Wayne K.J."/>
            <person name="Tettelin H."/>
            <person name="Glass J.I."/>
            <person name="Rusch D."/>
            <person name="Podicherti R."/>
            <person name="Tsui H.-C.T."/>
            <person name="Winkler M.E."/>
        </authorList>
    </citation>
    <scope>NUCLEOTIDE SEQUENCE</scope>
</reference>
<feature type="non-terminal residue" evidence="1">
    <location>
        <position position="1"/>
    </location>
</feature>
<dbReference type="AlphaFoldDB" id="A0A381YF48"/>
<dbReference type="SUPFAM" id="SSF53474">
    <property type="entry name" value="alpha/beta-Hydrolases"/>
    <property type="match status" value="1"/>
</dbReference>